<accession>A0ABW0KMT8</accession>
<dbReference type="EMBL" id="JBHSMQ010000002">
    <property type="protein sequence ID" value="MFC5454788.1"/>
    <property type="molecule type" value="Genomic_DNA"/>
</dbReference>
<sequence length="311" mass="34565">MAALLTLASGISSKIRAEGDWSIKSAERPKVAIYAEDVTVDGTRRPDLGRALADSLSTHLLRRGQMRVFNLTTQETTTGTQTLALPKAAPDKGPALGKDIDYLLSFNLFSNASEHRLTVKKTRVSDSELIDSYQFFKYGRVSDVFALVGKIVERVDPLPVRHSFPVTQSPAAIRAAQPDPTPYQRLWTGDYANPASLAYDPWRAHNVAQYDLKNVPKALTYQELGSIQHIDTTWRFTVVKPVQGVQLRSRDPLHVLYDEGDVYANLRVGTVEREGVIADYGGMTPEHHKLFNGDKVFGWYAPPQEKAANAK</sequence>
<comment type="caution">
    <text evidence="1">The sequence shown here is derived from an EMBL/GenBank/DDBJ whole genome shotgun (WGS) entry which is preliminary data.</text>
</comment>
<dbReference type="Proteomes" id="UP001596052">
    <property type="component" value="Unassembled WGS sequence"/>
</dbReference>
<evidence type="ECO:0000313" key="1">
    <source>
        <dbReference type="EMBL" id="MFC5454788.1"/>
    </source>
</evidence>
<organism evidence="1 2">
    <name type="scientific">Prosthecobacter fluviatilis</name>
    <dbReference type="NCBI Taxonomy" id="445931"/>
    <lineage>
        <taxon>Bacteria</taxon>
        <taxon>Pseudomonadati</taxon>
        <taxon>Verrucomicrobiota</taxon>
        <taxon>Verrucomicrobiia</taxon>
        <taxon>Verrucomicrobiales</taxon>
        <taxon>Verrucomicrobiaceae</taxon>
        <taxon>Prosthecobacter</taxon>
    </lineage>
</organism>
<proteinExistence type="predicted"/>
<evidence type="ECO:0000313" key="2">
    <source>
        <dbReference type="Proteomes" id="UP001596052"/>
    </source>
</evidence>
<protein>
    <submittedName>
        <fullName evidence="1">Uncharacterized protein</fullName>
    </submittedName>
</protein>
<keyword evidence="2" id="KW-1185">Reference proteome</keyword>
<name>A0ABW0KMT8_9BACT</name>
<gene>
    <name evidence="1" type="ORF">ACFQDI_07995</name>
</gene>
<dbReference type="RefSeq" id="WP_377165229.1">
    <property type="nucleotide sequence ID" value="NZ_JBHSMQ010000002.1"/>
</dbReference>
<reference evidence="2" key="1">
    <citation type="journal article" date="2019" name="Int. J. Syst. Evol. Microbiol.">
        <title>The Global Catalogue of Microorganisms (GCM) 10K type strain sequencing project: providing services to taxonomists for standard genome sequencing and annotation.</title>
        <authorList>
            <consortium name="The Broad Institute Genomics Platform"/>
            <consortium name="The Broad Institute Genome Sequencing Center for Infectious Disease"/>
            <person name="Wu L."/>
            <person name="Ma J."/>
        </authorList>
    </citation>
    <scope>NUCLEOTIDE SEQUENCE [LARGE SCALE GENOMIC DNA]</scope>
    <source>
        <strain evidence="2">CGMCC 4.1469</strain>
    </source>
</reference>